<reference evidence="2 3" key="1">
    <citation type="submission" date="2016-10" db="EMBL/GenBank/DDBJ databases">
        <authorList>
            <person name="de Groot N.N."/>
        </authorList>
    </citation>
    <scope>NUCLEOTIDE SEQUENCE [LARGE SCALE GENOMIC DNA]</scope>
    <source>
        <strain evidence="2 3">ATCC 51327</strain>
    </source>
</reference>
<keyword evidence="2" id="KW-0489">Methyltransferase</keyword>
<dbReference type="Gene3D" id="3.40.50.150">
    <property type="entry name" value="Vaccinia Virus protein VP39"/>
    <property type="match status" value="1"/>
</dbReference>
<dbReference type="Pfam" id="PF13847">
    <property type="entry name" value="Methyltransf_31"/>
    <property type="match status" value="1"/>
</dbReference>
<dbReference type="CDD" id="cd02440">
    <property type="entry name" value="AdoMet_MTases"/>
    <property type="match status" value="1"/>
</dbReference>
<dbReference type="STRING" id="29563.SAMN02983006_01832"/>
<sequence length="193" mass="22049">MTDHKFNPAKRAKLLAKSRLEILQPFNLLKRFNLQAGDIFIDVGAGNGAFAIPAAKIVGRTGFVYAVDVEIKMLLDLKYRAQQLDLSNRIEIIKSQENDANLRQPADLMLFSYMLHEVDNKFIFLENYFRFLKTGARVIFIEWQADVDDKAGPPASHRVARSELKELLKDNNITDLETEELSSEIYLMTGLKK</sequence>
<name>A0A1I4JX91_9FIRM</name>
<protein>
    <submittedName>
        <fullName evidence="2">Methyltransferase domain-containing protein</fullName>
    </submittedName>
</protein>
<evidence type="ECO:0000259" key="1">
    <source>
        <dbReference type="Pfam" id="PF13847"/>
    </source>
</evidence>
<accession>A0A1I4JX91</accession>
<dbReference type="InterPro" id="IPR029063">
    <property type="entry name" value="SAM-dependent_MTases_sf"/>
</dbReference>
<organism evidence="2 3">
    <name type="scientific">Halanaerobium salsuginis</name>
    <dbReference type="NCBI Taxonomy" id="29563"/>
    <lineage>
        <taxon>Bacteria</taxon>
        <taxon>Bacillati</taxon>
        <taxon>Bacillota</taxon>
        <taxon>Clostridia</taxon>
        <taxon>Halanaerobiales</taxon>
        <taxon>Halanaerobiaceae</taxon>
        <taxon>Halanaerobium</taxon>
    </lineage>
</organism>
<dbReference type="OrthoDB" id="9784101at2"/>
<gene>
    <name evidence="2" type="ORF">SAMN02983006_01832</name>
</gene>
<keyword evidence="3" id="KW-1185">Reference proteome</keyword>
<dbReference type="AlphaFoldDB" id="A0A1I4JX91"/>
<dbReference type="Proteomes" id="UP000199006">
    <property type="component" value="Unassembled WGS sequence"/>
</dbReference>
<dbReference type="GO" id="GO:0008168">
    <property type="term" value="F:methyltransferase activity"/>
    <property type="evidence" value="ECO:0007669"/>
    <property type="project" value="UniProtKB-KW"/>
</dbReference>
<evidence type="ECO:0000313" key="3">
    <source>
        <dbReference type="Proteomes" id="UP000199006"/>
    </source>
</evidence>
<feature type="domain" description="Methyltransferase" evidence="1">
    <location>
        <begin position="36"/>
        <end position="160"/>
    </location>
</feature>
<dbReference type="GO" id="GO:0032259">
    <property type="term" value="P:methylation"/>
    <property type="evidence" value="ECO:0007669"/>
    <property type="project" value="UniProtKB-KW"/>
</dbReference>
<dbReference type="SUPFAM" id="SSF53335">
    <property type="entry name" value="S-adenosyl-L-methionine-dependent methyltransferases"/>
    <property type="match status" value="1"/>
</dbReference>
<keyword evidence="2" id="KW-0808">Transferase</keyword>
<evidence type="ECO:0000313" key="2">
    <source>
        <dbReference type="EMBL" id="SFL70847.1"/>
    </source>
</evidence>
<dbReference type="RefSeq" id="WP_089861912.1">
    <property type="nucleotide sequence ID" value="NZ_FOTI01000026.1"/>
</dbReference>
<dbReference type="InterPro" id="IPR025714">
    <property type="entry name" value="Methyltranfer_dom"/>
</dbReference>
<dbReference type="EMBL" id="FOTI01000026">
    <property type="protein sequence ID" value="SFL70847.1"/>
    <property type="molecule type" value="Genomic_DNA"/>
</dbReference>
<proteinExistence type="predicted"/>